<evidence type="ECO:0000313" key="3">
    <source>
        <dbReference type="Proteomes" id="UP000800036"/>
    </source>
</evidence>
<dbReference type="Proteomes" id="UP000800036">
    <property type="component" value="Unassembled WGS sequence"/>
</dbReference>
<dbReference type="EMBL" id="ML976708">
    <property type="protein sequence ID" value="KAF1969502.1"/>
    <property type="molecule type" value="Genomic_DNA"/>
</dbReference>
<feature type="region of interest" description="Disordered" evidence="1">
    <location>
        <begin position="137"/>
        <end position="255"/>
    </location>
</feature>
<name>A0A6A5V0E7_9PLEO</name>
<dbReference type="AlphaFoldDB" id="A0A6A5V0E7"/>
<reference evidence="2" key="1">
    <citation type="journal article" date="2020" name="Stud. Mycol.">
        <title>101 Dothideomycetes genomes: a test case for predicting lifestyles and emergence of pathogens.</title>
        <authorList>
            <person name="Haridas S."/>
            <person name="Albert R."/>
            <person name="Binder M."/>
            <person name="Bloem J."/>
            <person name="Labutti K."/>
            <person name="Salamov A."/>
            <person name="Andreopoulos B."/>
            <person name="Baker S."/>
            <person name="Barry K."/>
            <person name="Bills G."/>
            <person name="Bluhm B."/>
            <person name="Cannon C."/>
            <person name="Castanera R."/>
            <person name="Culley D."/>
            <person name="Daum C."/>
            <person name="Ezra D."/>
            <person name="Gonzalez J."/>
            <person name="Henrissat B."/>
            <person name="Kuo A."/>
            <person name="Liang C."/>
            <person name="Lipzen A."/>
            <person name="Lutzoni F."/>
            <person name="Magnuson J."/>
            <person name="Mondo S."/>
            <person name="Nolan M."/>
            <person name="Ohm R."/>
            <person name="Pangilinan J."/>
            <person name="Park H.-J."/>
            <person name="Ramirez L."/>
            <person name="Alfaro M."/>
            <person name="Sun H."/>
            <person name="Tritt A."/>
            <person name="Yoshinaga Y."/>
            <person name="Zwiers L.-H."/>
            <person name="Turgeon B."/>
            <person name="Goodwin S."/>
            <person name="Spatafora J."/>
            <person name="Crous P."/>
            <person name="Grigoriev I."/>
        </authorList>
    </citation>
    <scope>NUCLEOTIDE SEQUENCE</scope>
    <source>
        <strain evidence="2">CBS 107.79</strain>
    </source>
</reference>
<sequence length="255" mass="27774">MIRLKHSEITLAPADVEGTRRRMERRQAANAPTTLAPRAHGPPVLHSLRAHLRRGPERSRNDSMKRLGDVPILRPQQAIHSSIDEPGDPPRPQRDLITERSEAVPSTLTGFPLPNQPTSDVASTTTALTLPLSGDEIRLPFRSSPLDRGSSLFASQEDTSEIDTPSPSKLHLSPPRVGRSRTNSSEPGNDEPSSSLHPSSTDGNVDTAITLQTTTRHQTHSLDQHSAHHPSTLQHVQEISQPRQGGQAHEGVFTG</sequence>
<gene>
    <name evidence="2" type="ORF">BU23DRAFT_236231</name>
</gene>
<proteinExistence type="predicted"/>
<protein>
    <submittedName>
        <fullName evidence="2">Uncharacterized protein</fullName>
    </submittedName>
</protein>
<feature type="compositionally biased region" description="Polar residues" evidence="1">
    <location>
        <begin position="152"/>
        <end position="167"/>
    </location>
</feature>
<feature type="compositionally biased region" description="Polar residues" evidence="1">
    <location>
        <begin position="180"/>
        <end position="216"/>
    </location>
</feature>
<keyword evidence="3" id="KW-1185">Reference proteome</keyword>
<feature type="compositionally biased region" description="Basic and acidic residues" evidence="1">
    <location>
        <begin position="17"/>
        <end position="27"/>
    </location>
</feature>
<evidence type="ECO:0000256" key="1">
    <source>
        <dbReference type="SAM" id="MobiDB-lite"/>
    </source>
</evidence>
<evidence type="ECO:0000313" key="2">
    <source>
        <dbReference type="EMBL" id="KAF1969502.1"/>
    </source>
</evidence>
<feature type="region of interest" description="Disordered" evidence="1">
    <location>
        <begin position="1"/>
        <end position="72"/>
    </location>
</feature>
<accession>A0A6A5V0E7</accession>
<dbReference type="OrthoDB" id="3937309at2759"/>
<feature type="region of interest" description="Disordered" evidence="1">
    <location>
        <begin position="103"/>
        <end position="123"/>
    </location>
</feature>
<feature type="compositionally biased region" description="Basic and acidic residues" evidence="1">
    <location>
        <begin position="54"/>
        <end position="68"/>
    </location>
</feature>
<organism evidence="2 3">
    <name type="scientific">Bimuria novae-zelandiae CBS 107.79</name>
    <dbReference type="NCBI Taxonomy" id="1447943"/>
    <lineage>
        <taxon>Eukaryota</taxon>
        <taxon>Fungi</taxon>
        <taxon>Dikarya</taxon>
        <taxon>Ascomycota</taxon>
        <taxon>Pezizomycotina</taxon>
        <taxon>Dothideomycetes</taxon>
        <taxon>Pleosporomycetidae</taxon>
        <taxon>Pleosporales</taxon>
        <taxon>Massarineae</taxon>
        <taxon>Didymosphaeriaceae</taxon>
        <taxon>Bimuria</taxon>
    </lineage>
</organism>
<feature type="compositionally biased region" description="Polar residues" evidence="1">
    <location>
        <begin position="229"/>
        <end position="244"/>
    </location>
</feature>